<accession>A0ABU0PG62</accession>
<gene>
    <name evidence="2" type="ORF">QFZ36_000515</name>
</gene>
<evidence type="ECO:0000313" key="2">
    <source>
        <dbReference type="EMBL" id="MDQ0672954.1"/>
    </source>
</evidence>
<sequence length="59" mass="6175">MNLKAQDKRGLFIGLIVGLLTSAGVAAASGMPVYAFMWSAVTVVLVLVLMGVVLGLVRR</sequence>
<dbReference type="RefSeq" id="WP_306633674.1">
    <property type="nucleotide sequence ID" value="NZ_JAUSXB010000001.1"/>
</dbReference>
<name>A0ABU0PG62_9MICC</name>
<proteinExistence type="predicted"/>
<dbReference type="EMBL" id="JAUSXB010000001">
    <property type="protein sequence ID" value="MDQ0672954.1"/>
    <property type="molecule type" value="Genomic_DNA"/>
</dbReference>
<organism evidence="2 3">
    <name type="scientific">Pseudarthrobacter siccitolerans</name>
    <dbReference type="NCBI Taxonomy" id="861266"/>
    <lineage>
        <taxon>Bacteria</taxon>
        <taxon>Bacillati</taxon>
        <taxon>Actinomycetota</taxon>
        <taxon>Actinomycetes</taxon>
        <taxon>Micrococcales</taxon>
        <taxon>Micrococcaceae</taxon>
        <taxon>Pseudarthrobacter</taxon>
    </lineage>
</organism>
<keyword evidence="1" id="KW-0812">Transmembrane</keyword>
<feature type="transmembrane region" description="Helical" evidence="1">
    <location>
        <begin position="36"/>
        <end position="57"/>
    </location>
</feature>
<evidence type="ECO:0000256" key="1">
    <source>
        <dbReference type="SAM" id="Phobius"/>
    </source>
</evidence>
<keyword evidence="1" id="KW-1133">Transmembrane helix</keyword>
<protein>
    <submittedName>
        <fullName evidence="2">Uncharacterized protein YacL</fullName>
    </submittedName>
</protein>
<evidence type="ECO:0000313" key="3">
    <source>
        <dbReference type="Proteomes" id="UP001236806"/>
    </source>
</evidence>
<dbReference type="Proteomes" id="UP001236806">
    <property type="component" value="Unassembled WGS sequence"/>
</dbReference>
<reference evidence="2 3" key="1">
    <citation type="submission" date="2023-07" db="EMBL/GenBank/DDBJ databases">
        <title>Comparative genomics of wheat-associated soil bacteria to identify genetic determinants of phenazine resistance.</title>
        <authorList>
            <person name="Mouncey N."/>
        </authorList>
    </citation>
    <scope>NUCLEOTIDE SEQUENCE [LARGE SCALE GENOMIC DNA]</scope>
    <source>
        <strain evidence="2 3">W1I3</strain>
    </source>
</reference>
<comment type="caution">
    <text evidence="2">The sequence shown here is derived from an EMBL/GenBank/DDBJ whole genome shotgun (WGS) entry which is preliminary data.</text>
</comment>
<keyword evidence="3" id="KW-1185">Reference proteome</keyword>
<keyword evidence="1" id="KW-0472">Membrane</keyword>